<feature type="region of interest" description="Disordered" evidence="2">
    <location>
        <begin position="15"/>
        <end position="68"/>
    </location>
</feature>
<protein>
    <submittedName>
        <fullName evidence="3">Uncharacterized protein</fullName>
    </submittedName>
</protein>
<dbReference type="Pfam" id="PF07891">
    <property type="entry name" value="DUF1666"/>
    <property type="match status" value="1"/>
</dbReference>
<dbReference type="AlphaFoldDB" id="A0A6V7P431"/>
<evidence type="ECO:0000313" key="3">
    <source>
        <dbReference type="EMBL" id="CAD1825428.1"/>
    </source>
</evidence>
<dbReference type="PANTHER" id="PTHR46702:SF1">
    <property type="entry name" value="DUF1666 FAMILY PROTEIN (DUF1666)"/>
    <property type="match status" value="1"/>
</dbReference>
<feature type="compositionally biased region" description="Polar residues" evidence="2">
    <location>
        <begin position="29"/>
        <end position="41"/>
    </location>
</feature>
<keyword evidence="1" id="KW-0175">Coiled coil</keyword>
<dbReference type="PANTHER" id="PTHR46702">
    <property type="entry name" value="DNA LIGASE (DUF1666)-RELATED"/>
    <property type="match status" value="1"/>
</dbReference>
<gene>
    <name evidence="3" type="ORF">CB5_LOCUS8639</name>
</gene>
<dbReference type="EMBL" id="LR862145">
    <property type="protein sequence ID" value="CAD1825428.1"/>
    <property type="molecule type" value="Genomic_DNA"/>
</dbReference>
<feature type="compositionally biased region" description="Acidic residues" evidence="2">
    <location>
        <begin position="89"/>
        <end position="108"/>
    </location>
</feature>
<organism evidence="3">
    <name type="scientific">Ananas comosus var. bracteatus</name>
    <name type="common">red pineapple</name>
    <dbReference type="NCBI Taxonomy" id="296719"/>
    <lineage>
        <taxon>Eukaryota</taxon>
        <taxon>Viridiplantae</taxon>
        <taxon>Streptophyta</taxon>
        <taxon>Embryophyta</taxon>
        <taxon>Tracheophyta</taxon>
        <taxon>Spermatophyta</taxon>
        <taxon>Magnoliopsida</taxon>
        <taxon>Liliopsida</taxon>
        <taxon>Poales</taxon>
        <taxon>Bromeliaceae</taxon>
        <taxon>Bromelioideae</taxon>
        <taxon>Ananas</taxon>
    </lineage>
</organism>
<evidence type="ECO:0000256" key="2">
    <source>
        <dbReference type="SAM" id="MobiDB-lite"/>
    </source>
</evidence>
<sequence length="435" mass="50491">MDFFKIRRFRRIRKPGKYEDEEAEDPNAGNPNLTADASNDAISDPISKPADPSDPAIEAEDDDDDDFITNEVKRRLKELRKNSFMVLIPEEEGYQEEEEEEEEEEESSSSEWRESEVVDGYPWCGFDTLYDKYCERMLFFDKMSSQILEEAGSMDISKKSPRSSSKKLALTLRNLSLKKRDGLQEDYEQLQQQQNEYDPYQTLEVAYVAQVALSWEALHCQYVQLSLRISSQPENPTSYSHAAQLFQQFQVLLQRFIENEPFEEGSRVKIYARTRSSFSKLLQVPTFQGSDQNGNAEDNMEQAILASDLIKVMEESILTFRLFIKKDKKKSDSFCGAHSHAGSSLQQVQTSLDKKEMKVKELFKKKKGYKKKTWPATWEEVELLFALVDIKVISRVLRMARLSKEQLLWCEEKMSKLDLSDNRLRRDGSPILFPC</sequence>
<reference evidence="3" key="1">
    <citation type="submission" date="2020-07" db="EMBL/GenBank/DDBJ databases">
        <authorList>
            <person name="Lin J."/>
        </authorList>
    </citation>
    <scope>NUCLEOTIDE SEQUENCE</scope>
</reference>
<feature type="coiled-coil region" evidence="1">
    <location>
        <begin position="345"/>
        <end position="372"/>
    </location>
</feature>
<accession>A0A6V7P431</accession>
<proteinExistence type="predicted"/>
<feature type="region of interest" description="Disordered" evidence="2">
    <location>
        <begin position="88"/>
        <end position="114"/>
    </location>
</feature>
<feature type="compositionally biased region" description="Acidic residues" evidence="2">
    <location>
        <begin position="57"/>
        <end position="68"/>
    </location>
</feature>
<name>A0A6V7P431_ANACO</name>
<evidence type="ECO:0000256" key="1">
    <source>
        <dbReference type="SAM" id="Coils"/>
    </source>
</evidence>
<dbReference type="InterPro" id="IPR012870">
    <property type="entry name" value="DUF1666"/>
</dbReference>